<dbReference type="SUPFAM" id="SSF160246">
    <property type="entry name" value="EspE N-terminal domain-like"/>
    <property type="match status" value="1"/>
</dbReference>
<accession>A0A1F5NVH1</accession>
<protein>
    <recommendedName>
        <fullName evidence="8">AAA+ ATPase domain-containing protein</fullName>
    </recommendedName>
</protein>
<comment type="similarity">
    <text evidence="1">Belongs to the GSP E family.</text>
</comment>
<dbReference type="PANTHER" id="PTHR30258">
    <property type="entry name" value="TYPE II SECRETION SYSTEM PROTEIN GSPE-RELATED"/>
    <property type="match status" value="1"/>
</dbReference>
<dbReference type="PANTHER" id="PTHR30258:SF1">
    <property type="entry name" value="PROTEIN TRANSPORT PROTEIN HOFB HOMOLOG"/>
    <property type="match status" value="1"/>
</dbReference>
<dbReference type="InterPro" id="IPR027417">
    <property type="entry name" value="P-loop_NTPase"/>
</dbReference>
<dbReference type="Proteomes" id="UP000177912">
    <property type="component" value="Unassembled WGS sequence"/>
</dbReference>
<reference evidence="6 7" key="1">
    <citation type="journal article" date="2016" name="Nat. Commun.">
        <title>Thousands of microbial genomes shed light on interconnected biogeochemical processes in an aquifer system.</title>
        <authorList>
            <person name="Anantharaman K."/>
            <person name="Brown C.T."/>
            <person name="Hug L.A."/>
            <person name="Sharon I."/>
            <person name="Castelle C.J."/>
            <person name="Probst A.J."/>
            <person name="Thomas B.C."/>
            <person name="Singh A."/>
            <person name="Wilkins M.J."/>
            <person name="Karaoz U."/>
            <person name="Brodie E.L."/>
            <person name="Williams K.H."/>
            <person name="Hubbard S.S."/>
            <person name="Banfield J.F."/>
        </authorList>
    </citation>
    <scope>NUCLEOTIDE SEQUENCE [LARGE SCALE GENOMIC DNA]</scope>
</reference>
<dbReference type="Gene3D" id="3.30.450.90">
    <property type="match status" value="1"/>
</dbReference>
<feature type="domain" description="Type II secretion system protein GspE N-terminal" evidence="5">
    <location>
        <begin position="60"/>
        <end position="144"/>
    </location>
</feature>
<organism evidence="6 7">
    <name type="scientific">Candidatus Doudnabacteria bacterium RIFCSPHIGHO2_01_FULL_43_23</name>
    <dbReference type="NCBI Taxonomy" id="1817822"/>
    <lineage>
        <taxon>Bacteria</taxon>
        <taxon>Candidatus Doudnaibacteriota</taxon>
    </lineage>
</organism>
<comment type="caution">
    <text evidence="6">The sequence shown here is derived from an EMBL/GenBank/DDBJ whole genome shotgun (WGS) entry which is preliminary data.</text>
</comment>
<evidence type="ECO:0000256" key="3">
    <source>
        <dbReference type="ARBA" id="ARBA00022840"/>
    </source>
</evidence>
<dbReference type="EMBL" id="MFEI01000008">
    <property type="protein sequence ID" value="OGE81350.1"/>
    <property type="molecule type" value="Genomic_DNA"/>
</dbReference>
<evidence type="ECO:0000256" key="1">
    <source>
        <dbReference type="ARBA" id="ARBA00006611"/>
    </source>
</evidence>
<dbReference type="GO" id="GO:0005524">
    <property type="term" value="F:ATP binding"/>
    <property type="evidence" value="ECO:0007669"/>
    <property type="project" value="UniProtKB-KW"/>
</dbReference>
<dbReference type="AlphaFoldDB" id="A0A1F5NVH1"/>
<name>A0A1F5NVH1_9BACT</name>
<dbReference type="Pfam" id="PF05157">
    <property type="entry name" value="MshEN"/>
    <property type="match status" value="1"/>
</dbReference>
<proteinExistence type="inferred from homology"/>
<gene>
    <name evidence="6" type="ORF">A2826_02225</name>
</gene>
<dbReference type="Gene3D" id="3.40.50.300">
    <property type="entry name" value="P-loop containing nucleotide triphosphate hydrolases"/>
    <property type="match status" value="1"/>
</dbReference>
<dbReference type="InterPro" id="IPR037257">
    <property type="entry name" value="T2SS_E_N_sf"/>
</dbReference>
<evidence type="ECO:0000313" key="6">
    <source>
        <dbReference type="EMBL" id="OGE81350.1"/>
    </source>
</evidence>
<keyword evidence="3" id="KW-0067">ATP-binding</keyword>
<dbReference type="FunFam" id="3.40.50.300:FF:000398">
    <property type="entry name" value="Type IV pilus assembly ATPase PilB"/>
    <property type="match status" value="1"/>
</dbReference>
<evidence type="ECO:0008006" key="8">
    <source>
        <dbReference type="Google" id="ProtNLM"/>
    </source>
</evidence>
<dbReference type="SUPFAM" id="SSF52540">
    <property type="entry name" value="P-loop containing nucleoside triphosphate hydrolases"/>
    <property type="match status" value="1"/>
</dbReference>
<evidence type="ECO:0000313" key="7">
    <source>
        <dbReference type="Proteomes" id="UP000177912"/>
    </source>
</evidence>
<dbReference type="CDD" id="cd01129">
    <property type="entry name" value="PulE-GspE-like"/>
    <property type="match status" value="1"/>
</dbReference>
<dbReference type="Gene3D" id="3.30.300.160">
    <property type="entry name" value="Type II secretion system, protein E, N-terminal domain"/>
    <property type="match status" value="1"/>
</dbReference>
<dbReference type="InterPro" id="IPR007831">
    <property type="entry name" value="T2SS_GspE_N"/>
</dbReference>
<dbReference type="FunFam" id="3.30.450.90:FF:000001">
    <property type="entry name" value="Type II secretion system ATPase GspE"/>
    <property type="match status" value="1"/>
</dbReference>
<dbReference type="GO" id="GO:0005886">
    <property type="term" value="C:plasma membrane"/>
    <property type="evidence" value="ECO:0007669"/>
    <property type="project" value="TreeGrafter"/>
</dbReference>
<dbReference type="GO" id="GO:0016887">
    <property type="term" value="F:ATP hydrolysis activity"/>
    <property type="evidence" value="ECO:0007669"/>
    <property type="project" value="TreeGrafter"/>
</dbReference>
<sequence length="582" mass="65630">MAVSEKIIKEVLLDNKLVSDEQFSDAQKNAKDRKLSVDKYLFIKKILSEDDFTKALAKRYNVQTVDLKNEKYDEPTLNLIPEPIARRHKVVALRKKGNQLMVAMMDPEDLQTIEFIKKKTGFEVVPMLATYSGLDFALSKYHSSLKTEFEKIMKGHKEIDLEDQDHEAEGELEKMAEEIPVVRVVETLLEYAIFEKASDIHIEPQEKEVMVRYRIDGVLHDVMTLPKVILPALIARIKVLSNLKIDEHRLPQDGRFKIEKDEHKISFRVSTIPVFDGEKIVMRLLEEGVQALTLEQLGFARLALEHIKNNLKKPHGMTLVTGPTGSGKSTTLYTVLSIINTKKVNISTIEDPIEYRVPGVNQMQVSPKIGLSFARGLRALLRQDPNVIMIGEIRDKETAEEAVHAAMTGHLVLSTLHTNSSAGALPRLLDMGVEPYLIASTVNNIIGQRLVRKICQDCKKKYVLDKKTVESLEQNFHLKILLEVMKKEGVIAVSTKSFATLDFYKGEGCEKCGDTGYKGRMGIFEVLPVDQNITKLILAKASSGELEEQAVNTGMVLMWQDGFIKAHEGLTTIDEVIRVSRE</sequence>
<evidence type="ECO:0000259" key="4">
    <source>
        <dbReference type="Pfam" id="PF00437"/>
    </source>
</evidence>
<evidence type="ECO:0000259" key="5">
    <source>
        <dbReference type="Pfam" id="PF05157"/>
    </source>
</evidence>
<feature type="domain" description="Bacterial type II secretion system protein E" evidence="4">
    <location>
        <begin position="176"/>
        <end position="578"/>
    </location>
</feature>
<keyword evidence="2" id="KW-0547">Nucleotide-binding</keyword>
<dbReference type="InterPro" id="IPR001482">
    <property type="entry name" value="T2SS/T4SS_dom"/>
</dbReference>
<dbReference type="Pfam" id="PF00437">
    <property type="entry name" value="T2SSE"/>
    <property type="match status" value="1"/>
</dbReference>
<dbReference type="STRING" id="1817822.A2826_02225"/>
<evidence type="ECO:0000256" key="2">
    <source>
        <dbReference type="ARBA" id="ARBA00022741"/>
    </source>
</evidence>